<feature type="transmembrane region" description="Helical" evidence="7">
    <location>
        <begin position="210"/>
        <end position="232"/>
    </location>
</feature>
<evidence type="ECO:0000256" key="2">
    <source>
        <dbReference type="ARBA" id="ARBA00022448"/>
    </source>
</evidence>
<organism evidence="9 10">
    <name type="scientific">Corynebacterium durum F0235</name>
    <dbReference type="NCBI Taxonomy" id="1035195"/>
    <lineage>
        <taxon>Bacteria</taxon>
        <taxon>Bacillati</taxon>
        <taxon>Actinomycetota</taxon>
        <taxon>Actinomycetes</taxon>
        <taxon>Mycobacteriales</taxon>
        <taxon>Corynebacteriaceae</taxon>
        <taxon>Corynebacterium</taxon>
    </lineage>
</organism>
<dbReference type="InterPro" id="IPR035906">
    <property type="entry name" value="MetI-like_sf"/>
</dbReference>
<dbReference type="EMBL" id="AMEM01000018">
    <property type="protein sequence ID" value="EKX90143.1"/>
    <property type="molecule type" value="Genomic_DNA"/>
</dbReference>
<feature type="transmembrane region" description="Helical" evidence="7">
    <location>
        <begin position="406"/>
        <end position="423"/>
    </location>
</feature>
<dbReference type="Gene3D" id="1.10.3720.10">
    <property type="entry name" value="MetI-like"/>
    <property type="match status" value="1"/>
</dbReference>
<evidence type="ECO:0000256" key="6">
    <source>
        <dbReference type="ARBA" id="ARBA00023136"/>
    </source>
</evidence>
<keyword evidence="2 7" id="KW-0813">Transport</keyword>
<evidence type="ECO:0000313" key="10">
    <source>
        <dbReference type="Proteomes" id="UP000010445"/>
    </source>
</evidence>
<keyword evidence="10" id="KW-1185">Reference proteome</keyword>
<dbReference type="STRING" id="1035195.HMPREF9997_01358"/>
<comment type="subcellular location">
    <subcellularLocation>
        <location evidence="1 7">Cell membrane</location>
        <topology evidence="1 7">Multi-pass membrane protein</topology>
    </subcellularLocation>
</comment>
<evidence type="ECO:0000313" key="9">
    <source>
        <dbReference type="EMBL" id="EKX90143.1"/>
    </source>
</evidence>
<feature type="domain" description="ABC transmembrane type-1" evidence="8">
    <location>
        <begin position="367"/>
        <end position="552"/>
    </location>
</feature>
<dbReference type="PATRIC" id="fig|1035195.3.peg.1218"/>
<dbReference type="eggNOG" id="COG1173">
    <property type="taxonomic scope" value="Bacteria"/>
</dbReference>
<dbReference type="Pfam" id="PF00528">
    <property type="entry name" value="BPD_transp_1"/>
    <property type="match status" value="2"/>
</dbReference>
<keyword evidence="6 7" id="KW-0472">Membrane</keyword>
<feature type="transmembrane region" description="Helical" evidence="7">
    <location>
        <begin position="371"/>
        <end position="394"/>
    </location>
</feature>
<dbReference type="CDD" id="cd06261">
    <property type="entry name" value="TM_PBP2"/>
    <property type="match status" value="1"/>
</dbReference>
<comment type="similarity">
    <text evidence="7">Belongs to the binding-protein-dependent transport system permease family.</text>
</comment>
<dbReference type="HOGENOM" id="CLU_031271_1_0_11"/>
<protein>
    <submittedName>
        <fullName evidence="9">ABC transporter, permease protein</fullName>
    </submittedName>
</protein>
<feature type="transmembrane region" description="Helical" evidence="7">
    <location>
        <begin position="530"/>
        <end position="551"/>
    </location>
</feature>
<evidence type="ECO:0000256" key="5">
    <source>
        <dbReference type="ARBA" id="ARBA00022989"/>
    </source>
</evidence>
<sequence length="562" mass="60005">MASSLLITALLPWLGNRDLALAVFRAREAERDPDPEILEAIRTELNLPTNPAEGVMEWLRGAVTGDFGVSWVDPSRNAADVALGGFGVSFTLAALSTGTAVILSWFLVWPRLRSIVRGTATRSSDIMGMALLGTIPEFVLAVVLLVLFALRLRIFPVSGFSSYTHMVLPTLALALPSAGLLGRVLLITIDGIGREEWVRVWRRNGVSPRQLYHAISIRAAGTIAPQVVLFLAGTLASTALVEQTFNIAGLGRSAVTAALDQDVPVLQVIVLTMVIVGIVAGSAAHWLRMWILGPLLKAQGNYASYSVVIARPHGTIPFLVVCIPFLSVLLAMMLTSPTLDVEARLQAPSTQHWLGTDQLGRDLLARLADGMVYTIGASILVTAICALLGFGAGLSGRWAARLGDTLNALPIILVGLVLAGVFGRSIMTAAIAVIVVGWIPLAAHTSTVAAEIRKSGYYTWAQLQGASRTRLVWWHLVPNVLPAVVRHAASRVAHNALALAGLGFLGLGAPHDSPEWGVVLSESIRYAERAPWMMAAPTVMLMLLGVAAALATDTTIRLRWKT</sequence>
<name>L1MFV1_9CORY</name>
<dbReference type="PANTHER" id="PTHR43386:SF1">
    <property type="entry name" value="D,D-DIPEPTIDE TRANSPORT SYSTEM PERMEASE PROTEIN DDPC-RELATED"/>
    <property type="match status" value="1"/>
</dbReference>
<feature type="transmembrane region" description="Helical" evidence="7">
    <location>
        <begin position="81"/>
        <end position="108"/>
    </location>
</feature>
<keyword evidence="4 7" id="KW-0812">Transmembrane</keyword>
<feature type="transmembrane region" description="Helical" evidence="7">
    <location>
        <begin position="170"/>
        <end position="189"/>
    </location>
</feature>
<dbReference type="InterPro" id="IPR050366">
    <property type="entry name" value="BP-dependent_transpt_permease"/>
</dbReference>
<dbReference type="GO" id="GO:0005886">
    <property type="term" value="C:plasma membrane"/>
    <property type="evidence" value="ECO:0007669"/>
    <property type="project" value="UniProtKB-SubCell"/>
</dbReference>
<dbReference type="AlphaFoldDB" id="L1MFV1"/>
<evidence type="ECO:0000256" key="7">
    <source>
        <dbReference type="RuleBase" id="RU363032"/>
    </source>
</evidence>
<feature type="transmembrane region" description="Helical" evidence="7">
    <location>
        <begin position="429"/>
        <end position="450"/>
    </location>
</feature>
<dbReference type="PANTHER" id="PTHR43386">
    <property type="entry name" value="OLIGOPEPTIDE TRANSPORT SYSTEM PERMEASE PROTEIN APPC"/>
    <property type="match status" value="1"/>
</dbReference>
<comment type="caution">
    <text evidence="9">The sequence shown here is derived from an EMBL/GenBank/DDBJ whole genome shotgun (WGS) entry which is preliminary data.</text>
</comment>
<evidence type="ECO:0000256" key="3">
    <source>
        <dbReference type="ARBA" id="ARBA00022475"/>
    </source>
</evidence>
<feature type="transmembrane region" description="Helical" evidence="7">
    <location>
        <begin position="129"/>
        <end position="150"/>
    </location>
</feature>
<reference evidence="9 10" key="1">
    <citation type="submission" date="2012-05" db="EMBL/GenBank/DDBJ databases">
        <authorList>
            <person name="Weinstock G."/>
            <person name="Sodergren E."/>
            <person name="Lobos E.A."/>
            <person name="Fulton L."/>
            <person name="Fulton R."/>
            <person name="Courtney L."/>
            <person name="Fronick C."/>
            <person name="O'Laughlin M."/>
            <person name="Godfrey J."/>
            <person name="Wilson R.M."/>
            <person name="Miner T."/>
            <person name="Farmer C."/>
            <person name="Delehaunty K."/>
            <person name="Cordes M."/>
            <person name="Minx P."/>
            <person name="Tomlinson C."/>
            <person name="Chen J."/>
            <person name="Wollam A."/>
            <person name="Pepin K.H."/>
            <person name="Bhonagiri V."/>
            <person name="Zhang X."/>
            <person name="Suruliraj S."/>
            <person name="Warren W."/>
            <person name="Mitreva M."/>
            <person name="Mardis E.R."/>
            <person name="Wilson R.K."/>
        </authorList>
    </citation>
    <scope>NUCLEOTIDE SEQUENCE [LARGE SCALE GENOMIC DNA]</scope>
    <source>
        <strain evidence="9 10">F0235</strain>
    </source>
</reference>
<accession>L1MFV1</accession>
<keyword evidence="3" id="KW-1003">Cell membrane</keyword>
<keyword evidence="5 7" id="KW-1133">Transmembrane helix</keyword>
<gene>
    <name evidence="9" type="ORF">HMPREF9997_01358</name>
</gene>
<dbReference type="eggNOG" id="COG0601">
    <property type="taxonomic scope" value="Bacteria"/>
</dbReference>
<dbReference type="GO" id="GO:0055085">
    <property type="term" value="P:transmembrane transport"/>
    <property type="evidence" value="ECO:0007669"/>
    <property type="project" value="InterPro"/>
</dbReference>
<feature type="transmembrane region" description="Helical" evidence="7">
    <location>
        <begin position="316"/>
        <end position="335"/>
    </location>
</feature>
<dbReference type="InterPro" id="IPR000515">
    <property type="entry name" value="MetI-like"/>
</dbReference>
<dbReference type="SUPFAM" id="SSF161098">
    <property type="entry name" value="MetI-like"/>
    <property type="match status" value="1"/>
</dbReference>
<proteinExistence type="inferred from homology"/>
<evidence type="ECO:0000256" key="1">
    <source>
        <dbReference type="ARBA" id="ARBA00004651"/>
    </source>
</evidence>
<evidence type="ECO:0000259" key="8">
    <source>
        <dbReference type="PROSITE" id="PS50928"/>
    </source>
</evidence>
<dbReference type="PROSITE" id="PS50928">
    <property type="entry name" value="ABC_TM1"/>
    <property type="match status" value="1"/>
</dbReference>
<feature type="transmembrane region" description="Helical" evidence="7">
    <location>
        <begin position="492"/>
        <end position="510"/>
    </location>
</feature>
<dbReference type="Proteomes" id="UP000010445">
    <property type="component" value="Unassembled WGS sequence"/>
</dbReference>
<feature type="transmembrane region" description="Helical" evidence="7">
    <location>
        <begin position="265"/>
        <end position="287"/>
    </location>
</feature>
<evidence type="ECO:0000256" key="4">
    <source>
        <dbReference type="ARBA" id="ARBA00022692"/>
    </source>
</evidence>